<dbReference type="GO" id="GO:0005886">
    <property type="term" value="C:plasma membrane"/>
    <property type="evidence" value="ECO:0007669"/>
    <property type="project" value="UniProtKB-SubCell"/>
</dbReference>
<evidence type="ECO:0000256" key="8">
    <source>
        <dbReference type="ARBA" id="ARBA00022989"/>
    </source>
</evidence>
<dbReference type="EC" id="2.7.13.3" evidence="3"/>
<evidence type="ECO:0000256" key="9">
    <source>
        <dbReference type="ARBA" id="ARBA00023012"/>
    </source>
</evidence>
<evidence type="ECO:0000256" key="4">
    <source>
        <dbReference type="ARBA" id="ARBA00022475"/>
    </source>
</evidence>
<dbReference type="EMBL" id="DXAK01000003">
    <property type="protein sequence ID" value="HJA05672.1"/>
    <property type="molecule type" value="Genomic_DNA"/>
</dbReference>
<dbReference type="PANTHER" id="PTHR45453:SF2">
    <property type="entry name" value="HISTIDINE KINASE"/>
    <property type="match status" value="1"/>
</dbReference>
<keyword evidence="4" id="KW-1003">Cell membrane</keyword>
<comment type="subcellular location">
    <subcellularLocation>
        <location evidence="2">Cell membrane</location>
        <topology evidence="2">Multi-pass membrane protein</topology>
    </subcellularLocation>
</comment>
<name>A0A9D2KJE2_9FIRM</name>
<organism evidence="13 14">
    <name type="scientific">Candidatus Mediterraneibacter pullicola</name>
    <dbReference type="NCBI Taxonomy" id="2838682"/>
    <lineage>
        <taxon>Bacteria</taxon>
        <taxon>Bacillati</taxon>
        <taxon>Bacillota</taxon>
        <taxon>Clostridia</taxon>
        <taxon>Lachnospirales</taxon>
        <taxon>Lachnospiraceae</taxon>
        <taxon>Mediterraneibacter</taxon>
    </lineage>
</organism>
<keyword evidence="6 11" id="KW-0812">Transmembrane</keyword>
<dbReference type="GO" id="GO:0000155">
    <property type="term" value="F:phosphorelay sensor kinase activity"/>
    <property type="evidence" value="ECO:0007669"/>
    <property type="project" value="TreeGrafter"/>
</dbReference>
<dbReference type="InterPro" id="IPR004358">
    <property type="entry name" value="Sig_transdc_His_kin-like_C"/>
</dbReference>
<proteinExistence type="predicted"/>
<dbReference type="SUPFAM" id="SSF55874">
    <property type="entry name" value="ATPase domain of HSP90 chaperone/DNA topoisomerase II/histidine kinase"/>
    <property type="match status" value="1"/>
</dbReference>
<evidence type="ECO:0000256" key="11">
    <source>
        <dbReference type="SAM" id="Phobius"/>
    </source>
</evidence>
<accession>A0A9D2KJE2</accession>
<feature type="domain" description="Histidine kinase" evidence="12">
    <location>
        <begin position="127"/>
        <end position="328"/>
    </location>
</feature>
<dbReference type="GO" id="GO:0016036">
    <property type="term" value="P:cellular response to phosphate starvation"/>
    <property type="evidence" value="ECO:0007669"/>
    <property type="project" value="TreeGrafter"/>
</dbReference>
<evidence type="ECO:0000256" key="3">
    <source>
        <dbReference type="ARBA" id="ARBA00012438"/>
    </source>
</evidence>
<evidence type="ECO:0000313" key="13">
    <source>
        <dbReference type="EMBL" id="HJA05672.1"/>
    </source>
</evidence>
<reference evidence="13" key="1">
    <citation type="journal article" date="2021" name="PeerJ">
        <title>Extensive microbial diversity within the chicken gut microbiome revealed by metagenomics and culture.</title>
        <authorList>
            <person name="Gilroy R."/>
            <person name="Ravi A."/>
            <person name="Getino M."/>
            <person name="Pursley I."/>
            <person name="Horton D.L."/>
            <person name="Alikhan N.F."/>
            <person name="Baker D."/>
            <person name="Gharbi K."/>
            <person name="Hall N."/>
            <person name="Watson M."/>
            <person name="Adriaenssens E.M."/>
            <person name="Foster-Nyarko E."/>
            <person name="Jarju S."/>
            <person name="Secka A."/>
            <person name="Antonio M."/>
            <person name="Oren A."/>
            <person name="Chaudhuri R.R."/>
            <person name="La Ragione R."/>
            <person name="Hildebrand F."/>
            <person name="Pallen M.J."/>
        </authorList>
    </citation>
    <scope>NUCLEOTIDE SEQUENCE</scope>
    <source>
        <strain evidence="13">ChiSjej2B20-11307</strain>
    </source>
</reference>
<dbReference type="Pfam" id="PF02518">
    <property type="entry name" value="HATPase_c"/>
    <property type="match status" value="1"/>
</dbReference>
<gene>
    <name evidence="13" type="ORF">H9798_00765</name>
</gene>
<sequence>MKPVFTYVYDHRHVCLWIVLSSIVFAVVFALYGITLKAVWYPLLISGMIGIVLLVLGFIRFGKKHRELDHIFIEKGAISDITDALPSAETLEEEDYQSLIARIESVYRAEKGEWEAARRDMDDYYATWVHQIKAPIAVMKVLLQQEDTLENRELSAELFRVEQYAEMALSYIRLGEGASDLVIQEYALDGIVRKAVRKYAGQFIRRKIRLVYEGTDIRVITDEKWLAFMIEQILSNAVKYTPEGAVTITVDDRKCLSITDTGIGISPEDMPRIFEKGYTGYNGRLDKKSTGIGLYLCRMAADKLGHKLTVQSEPGKGSRFTIDLENYPFVAE</sequence>
<dbReference type="Gene3D" id="3.30.565.10">
    <property type="entry name" value="Histidine kinase-like ATPase, C-terminal domain"/>
    <property type="match status" value="1"/>
</dbReference>
<dbReference type="InterPro" id="IPR003594">
    <property type="entry name" value="HATPase_dom"/>
</dbReference>
<dbReference type="InterPro" id="IPR005467">
    <property type="entry name" value="His_kinase_dom"/>
</dbReference>
<evidence type="ECO:0000256" key="7">
    <source>
        <dbReference type="ARBA" id="ARBA00022777"/>
    </source>
</evidence>
<dbReference type="InterPro" id="IPR036890">
    <property type="entry name" value="HATPase_C_sf"/>
</dbReference>
<reference evidence="13" key="2">
    <citation type="submission" date="2021-04" db="EMBL/GenBank/DDBJ databases">
        <authorList>
            <person name="Gilroy R."/>
        </authorList>
    </citation>
    <scope>NUCLEOTIDE SEQUENCE</scope>
    <source>
        <strain evidence="13">ChiSjej2B20-11307</strain>
    </source>
</reference>
<evidence type="ECO:0000313" key="14">
    <source>
        <dbReference type="Proteomes" id="UP000824223"/>
    </source>
</evidence>
<dbReference type="PRINTS" id="PR00344">
    <property type="entry name" value="BCTRLSENSOR"/>
</dbReference>
<protein>
    <recommendedName>
        <fullName evidence="3">histidine kinase</fullName>
        <ecNumber evidence="3">2.7.13.3</ecNumber>
    </recommendedName>
</protein>
<comment type="caution">
    <text evidence="13">The sequence shown here is derived from an EMBL/GenBank/DDBJ whole genome shotgun (WGS) entry which is preliminary data.</text>
</comment>
<feature type="transmembrane region" description="Helical" evidence="11">
    <location>
        <begin position="14"/>
        <end position="34"/>
    </location>
</feature>
<keyword evidence="10 11" id="KW-0472">Membrane</keyword>
<keyword evidence="9" id="KW-0902">Two-component regulatory system</keyword>
<keyword evidence="5" id="KW-0808">Transferase</keyword>
<evidence type="ECO:0000256" key="5">
    <source>
        <dbReference type="ARBA" id="ARBA00022679"/>
    </source>
</evidence>
<evidence type="ECO:0000256" key="10">
    <source>
        <dbReference type="ARBA" id="ARBA00023136"/>
    </source>
</evidence>
<keyword evidence="7 13" id="KW-0418">Kinase</keyword>
<evidence type="ECO:0000259" key="12">
    <source>
        <dbReference type="PROSITE" id="PS50109"/>
    </source>
</evidence>
<dbReference type="GO" id="GO:0004721">
    <property type="term" value="F:phosphoprotein phosphatase activity"/>
    <property type="evidence" value="ECO:0007669"/>
    <property type="project" value="TreeGrafter"/>
</dbReference>
<feature type="transmembrane region" description="Helical" evidence="11">
    <location>
        <begin position="40"/>
        <end position="59"/>
    </location>
</feature>
<dbReference type="PROSITE" id="PS50109">
    <property type="entry name" value="HIS_KIN"/>
    <property type="match status" value="1"/>
</dbReference>
<dbReference type="PANTHER" id="PTHR45453">
    <property type="entry name" value="PHOSPHATE REGULON SENSOR PROTEIN PHOR"/>
    <property type="match status" value="1"/>
</dbReference>
<dbReference type="AlphaFoldDB" id="A0A9D2KJE2"/>
<evidence type="ECO:0000256" key="1">
    <source>
        <dbReference type="ARBA" id="ARBA00000085"/>
    </source>
</evidence>
<dbReference type="InterPro" id="IPR050351">
    <property type="entry name" value="BphY/WalK/GraS-like"/>
</dbReference>
<evidence type="ECO:0000256" key="6">
    <source>
        <dbReference type="ARBA" id="ARBA00022692"/>
    </source>
</evidence>
<evidence type="ECO:0000256" key="2">
    <source>
        <dbReference type="ARBA" id="ARBA00004651"/>
    </source>
</evidence>
<comment type="catalytic activity">
    <reaction evidence="1">
        <text>ATP + protein L-histidine = ADP + protein N-phospho-L-histidine.</text>
        <dbReference type="EC" id="2.7.13.3"/>
    </reaction>
</comment>
<dbReference type="Proteomes" id="UP000824223">
    <property type="component" value="Unassembled WGS sequence"/>
</dbReference>
<dbReference type="SMART" id="SM00387">
    <property type="entry name" value="HATPase_c"/>
    <property type="match status" value="1"/>
</dbReference>
<keyword evidence="8 11" id="KW-1133">Transmembrane helix</keyword>